<dbReference type="AlphaFoldDB" id="A0A9P6ILI9"/>
<evidence type="ECO:0000256" key="1">
    <source>
        <dbReference type="SAM" id="SignalP"/>
    </source>
</evidence>
<reference evidence="2" key="1">
    <citation type="journal article" date="2020" name="Fungal Divers.">
        <title>Resolving the Mortierellaceae phylogeny through synthesis of multi-gene phylogenetics and phylogenomics.</title>
        <authorList>
            <person name="Vandepol N."/>
            <person name="Liber J."/>
            <person name="Desiro A."/>
            <person name="Na H."/>
            <person name="Kennedy M."/>
            <person name="Barry K."/>
            <person name="Grigoriev I.V."/>
            <person name="Miller A.N."/>
            <person name="O'Donnell K."/>
            <person name="Stajich J.E."/>
            <person name="Bonito G."/>
        </authorList>
    </citation>
    <scope>NUCLEOTIDE SEQUENCE</scope>
    <source>
        <strain evidence="2">MES-2147</strain>
    </source>
</reference>
<feature type="chain" id="PRO_5040287543" evidence="1">
    <location>
        <begin position="26"/>
        <end position="170"/>
    </location>
</feature>
<accession>A0A9P6ILI9</accession>
<keyword evidence="1" id="KW-0732">Signal</keyword>
<sequence>MVSYTFKHTIALTCLLLECSILVASKTVISQPSANTIWTPGQTYTIKAQDDHRDKPVQGWQVDLMVLGAECDGICLHDGVVVEISKDYSTECTLQFKVPTDLVQYGKGFHVQFSSAGSPPIYRSETFTIKKSGKGGNQQLQQRNIELDVGVHKNENAAPFVLPTVLATAM</sequence>
<dbReference type="EMBL" id="JAAAHW010010931">
    <property type="protein sequence ID" value="KAF9921977.1"/>
    <property type="molecule type" value="Genomic_DNA"/>
</dbReference>
<dbReference type="Proteomes" id="UP000749646">
    <property type="component" value="Unassembled WGS sequence"/>
</dbReference>
<feature type="non-terminal residue" evidence="2">
    <location>
        <position position="1"/>
    </location>
</feature>
<evidence type="ECO:0000313" key="3">
    <source>
        <dbReference type="Proteomes" id="UP000749646"/>
    </source>
</evidence>
<proteinExistence type="predicted"/>
<organism evidence="2 3">
    <name type="scientific">Modicella reniformis</name>
    <dbReference type="NCBI Taxonomy" id="1440133"/>
    <lineage>
        <taxon>Eukaryota</taxon>
        <taxon>Fungi</taxon>
        <taxon>Fungi incertae sedis</taxon>
        <taxon>Mucoromycota</taxon>
        <taxon>Mortierellomycotina</taxon>
        <taxon>Mortierellomycetes</taxon>
        <taxon>Mortierellales</taxon>
        <taxon>Mortierellaceae</taxon>
        <taxon>Modicella</taxon>
    </lineage>
</organism>
<name>A0A9P6ILI9_9FUNG</name>
<dbReference type="OrthoDB" id="2421005at2759"/>
<comment type="caution">
    <text evidence="2">The sequence shown here is derived from an EMBL/GenBank/DDBJ whole genome shotgun (WGS) entry which is preliminary data.</text>
</comment>
<feature type="signal peptide" evidence="1">
    <location>
        <begin position="1"/>
        <end position="25"/>
    </location>
</feature>
<evidence type="ECO:0000313" key="2">
    <source>
        <dbReference type="EMBL" id="KAF9921977.1"/>
    </source>
</evidence>
<gene>
    <name evidence="2" type="ORF">BGZ65_009934</name>
</gene>
<keyword evidence="3" id="KW-1185">Reference proteome</keyword>
<protein>
    <submittedName>
        <fullName evidence="2">Uncharacterized protein</fullName>
    </submittedName>
</protein>